<evidence type="ECO:0000313" key="2">
    <source>
        <dbReference type="EMBL" id="GIX70706.1"/>
    </source>
</evidence>
<keyword evidence="3" id="KW-1185">Reference proteome</keyword>
<accession>A0AAV4MH02</accession>
<protein>
    <submittedName>
        <fullName evidence="2">Uncharacterized protein</fullName>
    </submittedName>
</protein>
<dbReference type="EMBL" id="BPLR01002164">
    <property type="protein sequence ID" value="GIX70706.1"/>
    <property type="molecule type" value="Genomic_DNA"/>
</dbReference>
<name>A0AAV4MH02_CAEEX</name>
<gene>
    <name evidence="2" type="ORF">CEXT_247251</name>
</gene>
<comment type="caution">
    <text evidence="2">The sequence shown here is derived from an EMBL/GenBank/DDBJ whole genome shotgun (WGS) entry which is preliminary data.</text>
</comment>
<feature type="compositionally biased region" description="Low complexity" evidence="1">
    <location>
        <begin position="113"/>
        <end position="123"/>
    </location>
</feature>
<dbReference type="Proteomes" id="UP001054945">
    <property type="component" value="Unassembled WGS sequence"/>
</dbReference>
<sequence length="123" mass="13215">MILMPVYLTHQLTILNCGRIRDLFFTTPSLRKKKGTIQSGSSLQGGSSLASAVSINDVIHQTTRDLRPDILSPVNNRSGVGDGLYYDAAKNGHPRDAGVSSPTRGQATPGRYTLPLLPTLPTL</sequence>
<evidence type="ECO:0000256" key="1">
    <source>
        <dbReference type="SAM" id="MobiDB-lite"/>
    </source>
</evidence>
<dbReference type="AlphaFoldDB" id="A0AAV4MH02"/>
<feature type="region of interest" description="Disordered" evidence="1">
    <location>
        <begin position="87"/>
        <end position="123"/>
    </location>
</feature>
<proteinExistence type="predicted"/>
<evidence type="ECO:0000313" key="3">
    <source>
        <dbReference type="Proteomes" id="UP001054945"/>
    </source>
</evidence>
<reference evidence="2 3" key="1">
    <citation type="submission" date="2021-06" db="EMBL/GenBank/DDBJ databases">
        <title>Caerostris extrusa draft genome.</title>
        <authorList>
            <person name="Kono N."/>
            <person name="Arakawa K."/>
        </authorList>
    </citation>
    <scope>NUCLEOTIDE SEQUENCE [LARGE SCALE GENOMIC DNA]</scope>
</reference>
<organism evidence="2 3">
    <name type="scientific">Caerostris extrusa</name>
    <name type="common">Bark spider</name>
    <name type="synonym">Caerostris bankana</name>
    <dbReference type="NCBI Taxonomy" id="172846"/>
    <lineage>
        <taxon>Eukaryota</taxon>
        <taxon>Metazoa</taxon>
        <taxon>Ecdysozoa</taxon>
        <taxon>Arthropoda</taxon>
        <taxon>Chelicerata</taxon>
        <taxon>Arachnida</taxon>
        <taxon>Araneae</taxon>
        <taxon>Araneomorphae</taxon>
        <taxon>Entelegynae</taxon>
        <taxon>Araneoidea</taxon>
        <taxon>Araneidae</taxon>
        <taxon>Caerostris</taxon>
    </lineage>
</organism>